<organism evidence="1 2">
    <name type="scientific">Acinetobacter tianfuensis</name>
    <dbReference type="NCBI Taxonomy" id="2419603"/>
    <lineage>
        <taxon>Bacteria</taxon>
        <taxon>Pseudomonadati</taxon>
        <taxon>Pseudomonadota</taxon>
        <taxon>Gammaproteobacteria</taxon>
        <taxon>Moraxellales</taxon>
        <taxon>Moraxellaceae</taxon>
        <taxon>Acinetobacter</taxon>
    </lineage>
</organism>
<dbReference type="AlphaFoldDB" id="A0A3A8E7C2"/>
<dbReference type="Proteomes" id="UP000282388">
    <property type="component" value="Unassembled WGS sequence"/>
</dbReference>
<proteinExistence type="predicted"/>
<dbReference type="OrthoDB" id="6717066at2"/>
<protein>
    <submittedName>
        <fullName evidence="1">Uncharacterized protein</fullName>
    </submittedName>
</protein>
<keyword evidence="2" id="KW-1185">Reference proteome</keyword>
<evidence type="ECO:0000313" key="2">
    <source>
        <dbReference type="Proteomes" id="UP000282388"/>
    </source>
</evidence>
<dbReference type="EMBL" id="RAXV01000023">
    <property type="protein sequence ID" value="RKG30515.1"/>
    <property type="molecule type" value="Genomic_DNA"/>
</dbReference>
<sequence length="214" mass="24533">MAFDLVQYFTAQIDNQKPELLSKLPRSERLEHIQEINTLTLGELIRQWRENDTKVYQEITHPDPLYIQEVSRHLTTSAENKSALPLFQLEELTSTIFSLQLHELKQLHDTGGLNLSSVRELLLGQIEHLSGQSDDWVWSTNQLIELKGSKPIQQEELSLEATMKEFNHMVNQSHTDTEHTASTPAIPAWSKVLEPAVAVIILWFLYSAACKMFV</sequence>
<reference evidence="1 2" key="1">
    <citation type="submission" date="2018-09" db="EMBL/GenBank/DDBJ databases">
        <title>The draft genome of Acinetobacter spp. strains.</title>
        <authorList>
            <person name="Qin J."/>
            <person name="Feng Y."/>
            <person name="Zong Z."/>
        </authorList>
    </citation>
    <scope>NUCLEOTIDE SEQUENCE [LARGE SCALE GENOMIC DNA]</scope>
    <source>
        <strain evidence="1 2">WCHAc060012</strain>
    </source>
</reference>
<comment type="caution">
    <text evidence="1">The sequence shown here is derived from an EMBL/GenBank/DDBJ whole genome shotgun (WGS) entry which is preliminary data.</text>
</comment>
<gene>
    <name evidence="1" type="ORF">D7V32_10815</name>
</gene>
<dbReference type="RefSeq" id="WP_120402890.1">
    <property type="nucleotide sequence ID" value="NZ_RAXV01000023.1"/>
</dbReference>
<accession>A0A3A8E7C2</accession>
<name>A0A3A8E7C2_9GAMM</name>
<evidence type="ECO:0000313" key="1">
    <source>
        <dbReference type="EMBL" id="RKG30515.1"/>
    </source>
</evidence>